<evidence type="ECO:0000313" key="4">
    <source>
        <dbReference type="Proteomes" id="UP000008143"/>
    </source>
</evidence>
<evidence type="ECO:0000313" key="6">
    <source>
        <dbReference type="Xenbase" id="XB-GENE-29088183"/>
    </source>
</evidence>
<dbReference type="PROSITE" id="PS50869">
    <property type="entry name" value="BRICHOS"/>
    <property type="match status" value="1"/>
</dbReference>
<accession>A0A8J1JWU0</accession>
<protein>
    <submittedName>
        <fullName evidence="5">Pulmonary surfactant-associated protein C-like</fullName>
    </submittedName>
</protein>
<dbReference type="GO" id="GO:0005576">
    <property type="term" value="C:extracellular region"/>
    <property type="evidence" value="ECO:0007669"/>
    <property type="project" value="InterPro"/>
</dbReference>
<dbReference type="InterPro" id="IPR007084">
    <property type="entry name" value="BRICHOS_dom"/>
</dbReference>
<dbReference type="SMART" id="SM01039">
    <property type="entry name" value="BRICHOS"/>
    <property type="match status" value="1"/>
</dbReference>
<dbReference type="SMART" id="SM00019">
    <property type="entry name" value="SF_P"/>
    <property type="match status" value="1"/>
</dbReference>
<keyword evidence="2" id="KW-0472">Membrane</keyword>
<dbReference type="GeneID" id="101734971"/>
<evidence type="ECO:0000256" key="1">
    <source>
        <dbReference type="ARBA" id="ARBA00023157"/>
    </source>
</evidence>
<dbReference type="AlphaFoldDB" id="A0A8J1JWU0"/>
<dbReference type="Xenbase" id="XB-GENE-29088183">
    <property type="gene designation" value="LOC101734971"/>
</dbReference>
<organism evidence="4 5">
    <name type="scientific">Xenopus tropicalis</name>
    <name type="common">Western clawed frog</name>
    <name type="synonym">Silurana tropicalis</name>
    <dbReference type="NCBI Taxonomy" id="8364"/>
    <lineage>
        <taxon>Eukaryota</taxon>
        <taxon>Metazoa</taxon>
        <taxon>Chordata</taxon>
        <taxon>Craniata</taxon>
        <taxon>Vertebrata</taxon>
        <taxon>Euteleostomi</taxon>
        <taxon>Amphibia</taxon>
        <taxon>Batrachia</taxon>
        <taxon>Anura</taxon>
        <taxon>Pipoidea</taxon>
        <taxon>Pipidae</taxon>
        <taxon>Xenopodinae</taxon>
        <taxon>Xenopus</taxon>
        <taxon>Silurana</taxon>
    </lineage>
</organism>
<dbReference type="RefSeq" id="XP_031762363.1">
    <property type="nucleotide sequence ID" value="XM_031906503.1"/>
</dbReference>
<dbReference type="Gene3D" id="3.30.390.150">
    <property type="match status" value="1"/>
</dbReference>
<keyword evidence="2" id="KW-0812">Transmembrane</keyword>
<dbReference type="Proteomes" id="UP000008143">
    <property type="component" value="Chromosome 7"/>
</dbReference>
<dbReference type="AGR" id="Xenbase:XB-GENE-29088183"/>
<dbReference type="KEGG" id="xtr:101734971"/>
<reference evidence="5" key="1">
    <citation type="submission" date="2025-08" db="UniProtKB">
        <authorList>
            <consortium name="RefSeq"/>
        </authorList>
    </citation>
    <scope>IDENTIFICATION</scope>
    <source>
        <strain evidence="5">Nigerian</strain>
        <tissue evidence="5">Liver and blood</tissue>
    </source>
</reference>
<dbReference type="PANTHER" id="PTHR16483">
    <property type="entry name" value="GASTROKINE 1"/>
    <property type="match status" value="1"/>
</dbReference>
<feature type="transmembrane region" description="Helical" evidence="2">
    <location>
        <begin position="29"/>
        <end position="51"/>
    </location>
</feature>
<dbReference type="Pfam" id="PF04089">
    <property type="entry name" value="BRICHOS"/>
    <property type="match status" value="1"/>
</dbReference>
<name>A0A8J1JWU0_XENTR</name>
<dbReference type="InterPro" id="IPR051772">
    <property type="entry name" value="Gastrokine"/>
</dbReference>
<dbReference type="GO" id="GO:0007585">
    <property type="term" value="P:respiratory gaseous exchange by respiratory system"/>
    <property type="evidence" value="ECO:0007669"/>
    <property type="project" value="InterPro"/>
</dbReference>
<dbReference type="OrthoDB" id="5977941at2759"/>
<evidence type="ECO:0000259" key="3">
    <source>
        <dbReference type="PROSITE" id="PS50869"/>
    </source>
</evidence>
<dbReference type="InterPro" id="IPR001729">
    <property type="entry name" value="SP-C"/>
</dbReference>
<keyword evidence="4" id="KW-1185">Reference proteome</keyword>
<feature type="domain" description="BRICHOS" evidence="3">
    <location>
        <begin position="92"/>
        <end position="183"/>
    </location>
</feature>
<proteinExistence type="predicted"/>
<evidence type="ECO:0000256" key="2">
    <source>
        <dbReference type="SAM" id="Phobius"/>
    </source>
</evidence>
<sequence>MDVKNSEKQSVDLPPHSLFPKTSETRKNWILKAAIFVLLIVIIIGSCLTAVDMNKKHNEEMVTMTFTTNNGDTIHQTASFNDQKNIAVIFSSTKNDSATVLYDYNRGITGLKPPSSKKCFVVKMDENTPSMSAVITAIKQFQSNNSTLYNEITYGIIESEKANPIDLGLAINLLCHDASIFWARMWNSPEVWRHCTVNPNFPVSSRQREFSLLTTGHHKKSEWYPHLQGRAKKGLH</sequence>
<gene>
    <name evidence="5 6" type="primary">LOC101734971</name>
</gene>
<evidence type="ECO:0000313" key="5">
    <source>
        <dbReference type="RefSeq" id="XP_031762363.1"/>
    </source>
</evidence>
<keyword evidence="2" id="KW-1133">Transmembrane helix</keyword>
<keyword evidence="1" id="KW-1015">Disulfide bond</keyword>